<sequence>MEQKWEVSSSNIVIGRAASHNVIKDAPAPTSYAKRRVGKGDTISAFSLFIDKFIIATIIECTHVEARSKISNADWSTSTEEIYGLLGVIYTRELLAKEQPVYYISTSGLYLVEDVGELLPIQLINAKSCCPYTYRTICCWKRSKCYHIQLLHFFEIIRAIES</sequence>
<dbReference type="OrthoDB" id="6379538at2759"/>
<keyword evidence="2" id="KW-1185">Reference proteome</keyword>
<protein>
    <submittedName>
        <fullName evidence="1">(salmon louse) hypothetical protein</fullName>
    </submittedName>
</protein>
<dbReference type="AlphaFoldDB" id="A0A7R8CKX2"/>
<organism evidence="1 2">
    <name type="scientific">Lepeophtheirus salmonis</name>
    <name type="common">Salmon louse</name>
    <name type="synonym">Caligus salmonis</name>
    <dbReference type="NCBI Taxonomy" id="72036"/>
    <lineage>
        <taxon>Eukaryota</taxon>
        <taxon>Metazoa</taxon>
        <taxon>Ecdysozoa</taxon>
        <taxon>Arthropoda</taxon>
        <taxon>Crustacea</taxon>
        <taxon>Multicrustacea</taxon>
        <taxon>Hexanauplia</taxon>
        <taxon>Copepoda</taxon>
        <taxon>Siphonostomatoida</taxon>
        <taxon>Caligidae</taxon>
        <taxon>Lepeophtheirus</taxon>
    </lineage>
</organism>
<gene>
    <name evidence="1" type="ORF">LSAA_5495</name>
</gene>
<name>A0A7R8CKX2_LEPSM</name>
<proteinExistence type="predicted"/>
<accession>A0A7R8CKX2</accession>
<evidence type="ECO:0000313" key="1">
    <source>
        <dbReference type="EMBL" id="CAF2848874.1"/>
    </source>
</evidence>
<evidence type="ECO:0000313" key="2">
    <source>
        <dbReference type="Proteomes" id="UP000675881"/>
    </source>
</evidence>
<dbReference type="Proteomes" id="UP000675881">
    <property type="component" value="Chromosome 14"/>
</dbReference>
<reference evidence="1" key="1">
    <citation type="submission" date="2021-02" db="EMBL/GenBank/DDBJ databases">
        <authorList>
            <person name="Bekaert M."/>
        </authorList>
    </citation>
    <scope>NUCLEOTIDE SEQUENCE</scope>
    <source>
        <strain evidence="1">IoA-00</strain>
    </source>
</reference>
<dbReference type="EMBL" id="HG994593">
    <property type="protein sequence ID" value="CAF2848874.1"/>
    <property type="molecule type" value="Genomic_DNA"/>
</dbReference>